<sequence length="155" mass="18486">MRLPEDILWKIWTYAGPKSYFLDKELISIIDAKKKLFIMKPLRLYYKLCRWKIKHYYDEYHNMESTGRPNIYIELAKHLDLSGCPIGKVNDDQTLQISQQVADILIPVSTMRESSNGFRLAVVYWTVKSVWTIDTRTKLYSRLWPSWNQLYLETS</sequence>
<organism evidence="1">
    <name type="scientific">viral metagenome</name>
    <dbReference type="NCBI Taxonomy" id="1070528"/>
    <lineage>
        <taxon>unclassified sequences</taxon>
        <taxon>metagenomes</taxon>
        <taxon>organismal metagenomes</taxon>
    </lineage>
</organism>
<protein>
    <submittedName>
        <fullName evidence="1">Uncharacterized protein</fullName>
    </submittedName>
</protein>
<name>A0A6C0ENN9_9ZZZZ</name>
<proteinExistence type="predicted"/>
<reference evidence="1" key="1">
    <citation type="journal article" date="2020" name="Nature">
        <title>Giant virus diversity and host interactions through global metagenomics.</title>
        <authorList>
            <person name="Schulz F."/>
            <person name="Roux S."/>
            <person name="Paez-Espino D."/>
            <person name="Jungbluth S."/>
            <person name="Walsh D.A."/>
            <person name="Denef V.J."/>
            <person name="McMahon K.D."/>
            <person name="Konstantinidis K.T."/>
            <person name="Eloe-Fadrosh E.A."/>
            <person name="Kyrpides N.C."/>
            <person name="Woyke T."/>
        </authorList>
    </citation>
    <scope>NUCLEOTIDE SEQUENCE</scope>
    <source>
        <strain evidence="1">GVMAG-M-3300009149-34</strain>
    </source>
</reference>
<dbReference type="AlphaFoldDB" id="A0A6C0ENN9"/>
<evidence type="ECO:0000313" key="1">
    <source>
        <dbReference type="EMBL" id="QHT30332.1"/>
    </source>
</evidence>
<dbReference type="EMBL" id="MN738895">
    <property type="protein sequence ID" value="QHT30332.1"/>
    <property type="molecule type" value="Genomic_DNA"/>
</dbReference>
<accession>A0A6C0ENN9</accession>